<dbReference type="GO" id="GO:0019350">
    <property type="term" value="P:teichoic acid biosynthetic process"/>
    <property type="evidence" value="ECO:0007669"/>
    <property type="project" value="UniProtKB-UniRule"/>
</dbReference>
<proteinExistence type="inferred from homology"/>
<evidence type="ECO:0000256" key="5">
    <source>
        <dbReference type="ARBA" id="ARBA00023316"/>
    </source>
</evidence>
<accession>A0AAW7YNQ0</accession>
<dbReference type="NCBIfam" id="TIGR00696">
    <property type="entry name" value="wecG_tagA_cpsF"/>
    <property type="match status" value="1"/>
</dbReference>
<gene>
    <name evidence="7" type="primary">tarA</name>
    <name evidence="7" type="ORF">Q4528_03260</name>
</gene>
<dbReference type="NCBIfam" id="NF041710">
    <property type="entry name" value="UDPacetylman_taseTarA"/>
    <property type="match status" value="1"/>
</dbReference>
<evidence type="ECO:0000256" key="6">
    <source>
        <dbReference type="HAMAP-Rule" id="MF_02070"/>
    </source>
</evidence>
<dbReference type="EMBL" id="JAUOQO010000002">
    <property type="protein sequence ID" value="MDO6573170.1"/>
    <property type="molecule type" value="Genomic_DNA"/>
</dbReference>
<keyword evidence="2 6" id="KW-0328">Glycosyltransferase</keyword>
<reference evidence="7" key="1">
    <citation type="submission" date="2023-07" db="EMBL/GenBank/DDBJ databases">
        <title>Genome content predicts the carbon catabolic preferences of heterotrophic bacteria.</title>
        <authorList>
            <person name="Gralka M."/>
        </authorList>
    </citation>
    <scope>NUCLEOTIDE SEQUENCE</scope>
    <source>
        <strain evidence="7">E2R20</strain>
    </source>
</reference>
<comment type="caution">
    <text evidence="7">The sequence shown here is derived from an EMBL/GenBank/DDBJ whole genome shotgun (WGS) entry which is preliminary data.</text>
</comment>
<dbReference type="InterPro" id="IPR034714">
    <property type="entry name" value="TagA_TarA"/>
</dbReference>
<dbReference type="EC" id="2.4.1.187" evidence="6"/>
<dbReference type="InterPro" id="IPR053391">
    <property type="entry name" value="TAB_Glycosyltransferase"/>
</dbReference>
<keyword evidence="5 6" id="KW-0961">Cell wall biogenesis/degradation</keyword>
<dbReference type="Pfam" id="PF03808">
    <property type="entry name" value="Glyco_tran_WecG"/>
    <property type="match status" value="1"/>
</dbReference>
<evidence type="ECO:0000313" key="8">
    <source>
        <dbReference type="Proteomes" id="UP001170310"/>
    </source>
</evidence>
<dbReference type="PANTHER" id="PTHR34136:SF1">
    <property type="entry name" value="UDP-N-ACETYL-D-MANNOSAMINURONIC ACID TRANSFERASE"/>
    <property type="match status" value="1"/>
</dbReference>
<organism evidence="7 8">
    <name type="scientific">Staphylococcus pasteuri_A</name>
    <dbReference type="NCBI Taxonomy" id="3062664"/>
    <lineage>
        <taxon>Bacteria</taxon>
        <taxon>Bacillati</taxon>
        <taxon>Bacillota</taxon>
        <taxon>Bacilli</taxon>
        <taxon>Bacillales</taxon>
        <taxon>Staphylococcaceae</taxon>
        <taxon>Staphylococcus</taxon>
    </lineage>
</organism>
<comment type="catalytic activity">
    <reaction evidence="6">
        <text>UDP-N-acetyl-alpha-D-mannosamine + N-acetyl-alpha-D-glucosaminyl-di-trans,octa-cis-undecaprenyl diphosphate = N-acetyl-beta-D-mannosaminyl-(1-&gt;4)-N-acetyl-alpha-D-glucosaminyl di-trans,octa-cis-undecaprenyl diphosphate + UDP + H(+)</text>
        <dbReference type="Rhea" id="RHEA:16053"/>
        <dbReference type="ChEBI" id="CHEBI:15378"/>
        <dbReference type="ChEBI" id="CHEBI:58223"/>
        <dbReference type="ChEBI" id="CHEBI:62959"/>
        <dbReference type="ChEBI" id="CHEBI:68623"/>
        <dbReference type="ChEBI" id="CHEBI:132210"/>
        <dbReference type="EC" id="2.4.1.187"/>
    </reaction>
</comment>
<keyword evidence="8" id="KW-1185">Reference proteome</keyword>
<dbReference type="CDD" id="cd06533">
    <property type="entry name" value="Glyco_transf_WecG_TagA"/>
    <property type="match status" value="1"/>
</dbReference>
<comment type="pathway">
    <text evidence="1">Cell wall biogenesis; poly(ribitol phosphate) teichoic acid biosynthesis.</text>
</comment>
<dbReference type="GeneID" id="72471165"/>
<evidence type="ECO:0000256" key="3">
    <source>
        <dbReference type="ARBA" id="ARBA00022679"/>
    </source>
</evidence>
<dbReference type="AlphaFoldDB" id="A0AAW7YNQ0"/>
<protein>
    <recommendedName>
        <fullName evidence="6">N-acetylglucosaminyldiphosphoundecaprenol N-acetyl-beta-D-mannosaminyltransferase</fullName>
        <ecNumber evidence="6">2.4.1.187</ecNumber>
    </recommendedName>
    <alternativeName>
        <fullName evidence="6">N-acetylmannosaminyltransferase</fullName>
    </alternativeName>
    <alternativeName>
        <fullName evidence="6">UDP-N-acetylmannosamine transferase</fullName>
    </alternativeName>
    <alternativeName>
        <fullName evidence="6">UDP-N-acetylmannosamine:N-acetylglucosaminyl pyrophosphorylundecaprenol N-acetylmannosaminyltransferase</fullName>
    </alternativeName>
</protein>
<evidence type="ECO:0000256" key="4">
    <source>
        <dbReference type="ARBA" id="ARBA00022944"/>
    </source>
</evidence>
<dbReference type="GO" id="GO:0071555">
    <property type="term" value="P:cell wall organization"/>
    <property type="evidence" value="ECO:0007669"/>
    <property type="project" value="UniProtKB-KW"/>
</dbReference>
<keyword evidence="4 6" id="KW-0777">Teichoic acid biosynthesis</keyword>
<comment type="similarity">
    <text evidence="6">Belongs to the glycosyltransferase 26 family. TagA/TarA subfamily.</text>
</comment>
<dbReference type="Proteomes" id="UP001170310">
    <property type="component" value="Unassembled WGS sequence"/>
</dbReference>
<evidence type="ECO:0000256" key="1">
    <source>
        <dbReference type="ARBA" id="ARBA00004837"/>
    </source>
</evidence>
<dbReference type="HAMAP" id="MF_02070">
    <property type="entry name" value="TagA_TarA"/>
    <property type="match status" value="1"/>
</dbReference>
<name>A0AAW7YNQ0_9STAP</name>
<dbReference type="PANTHER" id="PTHR34136">
    <property type="match status" value="1"/>
</dbReference>
<keyword evidence="3 6" id="KW-0808">Transferase</keyword>
<evidence type="ECO:0000313" key="7">
    <source>
        <dbReference type="EMBL" id="MDO6573170.1"/>
    </source>
</evidence>
<sequence length="250" mass="29081">MTFKGQQNSKKVNILGVYFDHVTMSEMVENIKTFFTTPTSHNLFIVTANPEIVDYASEHQDYQQLINSADYVIADGTGIVKASHRLKQPLPHRIPGIELLEECLKIANANQQKVFILGSKNEIIEKAEQQLKAKYPRVTFAHHHGYINLKDETVIKRIDTFDPDYIFVGMGYPKQEKWIARHSKQFQHTVMMGVGGSFEVFSGAKKRAPKFFRKFNIEWIYRLLIDWKRLGRLKSIPKFMIKIAKQKRKH</sequence>
<comment type="pathway">
    <text evidence="6">Cell wall biogenesis; teichoic acid biosynthesis.</text>
</comment>
<dbReference type="RefSeq" id="WP_017637201.1">
    <property type="nucleotide sequence ID" value="NZ_JAUOQO010000002.1"/>
</dbReference>
<dbReference type="GO" id="GO:0047244">
    <property type="term" value="F:N-acetylglucosaminyldiphosphoundecaprenol N-acetyl-beta-D-mannosaminyltransferase activity"/>
    <property type="evidence" value="ECO:0007669"/>
    <property type="project" value="UniProtKB-UniRule"/>
</dbReference>
<dbReference type="InterPro" id="IPR004629">
    <property type="entry name" value="WecG_TagA_CpsF"/>
</dbReference>
<comment type="function">
    <text evidence="6">Catalyzes the conversion of GlcNAc-PP-undecaprenol into ManNAc-GlcNAc-PP-undecaprenol, the first committed lipid intermediate in the de novo synthesis of teichoic acid.</text>
</comment>
<evidence type="ECO:0000256" key="2">
    <source>
        <dbReference type="ARBA" id="ARBA00022676"/>
    </source>
</evidence>